<evidence type="ECO:0000313" key="3">
    <source>
        <dbReference type="Proteomes" id="UP001595821"/>
    </source>
</evidence>
<organism evidence="2 3">
    <name type="scientific">Natribaculum luteum</name>
    <dbReference type="NCBI Taxonomy" id="1586232"/>
    <lineage>
        <taxon>Archaea</taxon>
        <taxon>Methanobacteriati</taxon>
        <taxon>Methanobacteriota</taxon>
        <taxon>Stenosarchaea group</taxon>
        <taxon>Halobacteria</taxon>
        <taxon>Halobacteriales</taxon>
        <taxon>Natrialbaceae</taxon>
        <taxon>Natribaculum</taxon>
    </lineage>
</organism>
<dbReference type="RefSeq" id="WP_246966745.1">
    <property type="nucleotide sequence ID" value="NZ_CP095397.1"/>
</dbReference>
<dbReference type="AlphaFoldDB" id="A0ABD5NXP3"/>
<dbReference type="Pfam" id="PF11255">
    <property type="entry name" value="DUF3054"/>
    <property type="match status" value="1"/>
</dbReference>
<dbReference type="Proteomes" id="UP001595821">
    <property type="component" value="Unassembled WGS sequence"/>
</dbReference>
<name>A0ABD5NXP3_9EURY</name>
<accession>A0ABD5NXP3</accession>
<feature type="transmembrane region" description="Helical" evidence="1">
    <location>
        <begin position="51"/>
        <end position="71"/>
    </location>
</feature>
<keyword evidence="1" id="KW-1133">Transmembrane helix</keyword>
<dbReference type="GeneID" id="71854646"/>
<keyword evidence="1" id="KW-0812">Transmembrane</keyword>
<protein>
    <submittedName>
        <fullName evidence="2">DUF3054 domain-containing protein</fullName>
    </submittedName>
</protein>
<feature type="transmembrane region" description="Helical" evidence="1">
    <location>
        <begin position="83"/>
        <end position="101"/>
    </location>
</feature>
<evidence type="ECO:0000313" key="2">
    <source>
        <dbReference type="EMBL" id="MFC4246571.1"/>
    </source>
</evidence>
<sequence length="140" mass="14660">MVEDVRTLETGGVVDRRTLFLGLVDVALVAGLVLVGFLNHGGNPVDAPLDALETMTPFVIGWLVVVPLADIYAPRALSSSTTAARVTALAWLAAVNVGLLLRSSPAFEGGVTWPFNLVMTGTGLVVLLTWRIGYAATVGD</sequence>
<feature type="transmembrane region" description="Helical" evidence="1">
    <location>
        <begin position="20"/>
        <end position="39"/>
    </location>
</feature>
<gene>
    <name evidence="2" type="ORF">ACFOZ7_06120</name>
</gene>
<reference evidence="2 3" key="1">
    <citation type="journal article" date="2014" name="Int. J. Syst. Evol. Microbiol.">
        <title>Complete genome sequence of Corynebacterium casei LMG S-19264T (=DSM 44701T), isolated from a smear-ripened cheese.</title>
        <authorList>
            <consortium name="US DOE Joint Genome Institute (JGI-PGF)"/>
            <person name="Walter F."/>
            <person name="Albersmeier A."/>
            <person name="Kalinowski J."/>
            <person name="Ruckert C."/>
        </authorList>
    </citation>
    <scope>NUCLEOTIDE SEQUENCE [LARGE SCALE GENOMIC DNA]</scope>
    <source>
        <strain evidence="2 3">IBRC-M 10912</strain>
    </source>
</reference>
<evidence type="ECO:0000256" key="1">
    <source>
        <dbReference type="SAM" id="Phobius"/>
    </source>
</evidence>
<feature type="transmembrane region" description="Helical" evidence="1">
    <location>
        <begin position="113"/>
        <end position="134"/>
    </location>
</feature>
<dbReference type="EMBL" id="JBHSDJ010000013">
    <property type="protein sequence ID" value="MFC4246571.1"/>
    <property type="molecule type" value="Genomic_DNA"/>
</dbReference>
<keyword evidence="1" id="KW-0472">Membrane</keyword>
<proteinExistence type="predicted"/>
<dbReference type="InterPro" id="IPR021414">
    <property type="entry name" value="DUF3054"/>
</dbReference>
<comment type="caution">
    <text evidence="2">The sequence shown here is derived from an EMBL/GenBank/DDBJ whole genome shotgun (WGS) entry which is preliminary data.</text>
</comment>